<dbReference type="RefSeq" id="WP_148733252.1">
    <property type="nucleotide sequence ID" value="NZ_VSSB01000001.1"/>
</dbReference>
<keyword evidence="4" id="KW-1185">Reference proteome</keyword>
<reference evidence="3 4" key="1">
    <citation type="submission" date="2019-08" db="EMBL/GenBank/DDBJ databases">
        <authorList>
            <person name="Hu J."/>
        </authorList>
    </citation>
    <scope>NUCLEOTIDE SEQUENCE [LARGE SCALE GENOMIC DNA]</scope>
    <source>
        <strain evidence="3 4">NEAU-184</strain>
    </source>
</reference>
<comment type="caution">
    <text evidence="3">The sequence shown here is derived from an EMBL/GenBank/DDBJ whole genome shotgun (WGS) entry which is preliminary data.</text>
</comment>
<evidence type="ECO:0000313" key="4">
    <source>
        <dbReference type="Proteomes" id="UP000325243"/>
    </source>
</evidence>
<name>A0A5S4V455_9MICO</name>
<evidence type="ECO:0000313" key="3">
    <source>
        <dbReference type="EMBL" id="TYL53786.1"/>
    </source>
</evidence>
<dbReference type="Proteomes" id="UP000325243">
    <property type="component" value="Unassembled WGS sequence"/>
</dbReference>
<feature type="region of interest" description="Disordered" evidence="1">
    <location>
        <begin position="382"/>
        <end position="412"/>
    </location>
</feature>
<keyword evidence="2" id="KW-0812">Transmembrane</keyword>
<organism evidence="3 4">
    <name type="scientific">Agromyces mariniharenae</name>
    <dbReference type="NCBI Taxonomy" id="2604423"/>
    <lineage>
        <taxon>Bacteria</taxon>
        <taxon>Bacillati</taxon>
        <taxon>Actinomycetota</taxon>
        <taxon>Actinomycetes</taxon>
        <taxon>Micrococcales</taxon>
        <taxon>Microbacteriaceae</taxon>
        <taxon>Agromyces</taxon>
    </lineage>
</organism>
<evidence type="ECO:0000256" key="1">
    <source>
        <dbReference type="SAM" id="MobiDB-lite"/>
    </source>
</evidence>
<proteinExistence type="predicted"/>
<protein>
    <submittedName>
        <fullName evidence="3">Uncharacterized protein</fullName>
    </submittedName>
</protein>
<dbReference type="AlphaFoldDB" id="A0A5S4V455"/>
<evidence type="ECO:0000256" key="2">
    <source>
        <dbReference type="SAM" id="Phobius"/>
    </source>
</evidence>
<sequence>MERVETLGVVEFGVPVRDGSDPSDELVEFLTSEGVVGAVNVLAGDSSSEVYGILFVDESGAPALWFPDEGAVGFGRGELEEFRSRLRERFGAASWIVEPDSPGDGPGPLAQGWGIRSFAWYTESQQFGSPEIVARALGGPVIWAPLGSGLLLVPSDPQSFVFSGYWRRGRSVLMWATHSRRAFAAANGRFRSDFRWWDQHFEIVDPSDGWQVDQDGFTVRQIVEGLLEVDPAFTVMTKAARIRADRRQEFRVELRKPTSSLQTFERMAEYSGVPAEVALVADGRLDPLELPGAMVAEPATMAEGIWGDTRIPLRGPFRVFQWWSRATERRPLWHRIATAGVVVAAIVLTAVVIVQGRPAEFAFLPLMAAGVWVLDFLRPRSRSAAGPHRPGTHGDAGTERMPRPPADRMPRQ</sequence>
<feature type="transmembrane region" description="Helical" evidence="2">
    <location>
        <begin position="332"/>
        <end position="355"/>
    </location>
</feature>
<accession>A0A5S4V455</accession>
<keyword evidence="2" id="KW-0472">Membrane</keyword>
<gene>
    <name evidence="3" type="ORF">FYC51_09135</name>
</gene>
<feature type="compositionally biased region" description="Basic and acidic residues" evidence="1">
    <location>
        <begin position="396"/>
        <end position="412"/>
    </location>
</feature>
<keyword evidence="2" id="KW-1133">Transmembrane helix</keyword>
<dbReference type="EMBL" id="VSSB01000001">
    <property type="protein sequence ID" value="TYL53786.1"/>
    <property type="molecule type" value="Genomic_DNA"/>
</dbReference>